<feature type="compositionally biased region" description="Basic and acidic residues" evidence="1">
    <location>
        <begin position="30"/>
        <end position="39"/>
    </location>
</feature>
<evidence type="ECO:0000313" key="2">
    <source>
        <dbReference type="Proteomes" id="UP000694888"/>
    </source>
</evidence>
<organism evidence="2 3">
    <name type="scientific">Aplysia californica</name>
    <name type="common">California sea hare</name>
    <dbReference type="NCBI Taxonomy" id="6500"/>
    <lineage>
        <taxon>Eukaryota</taxon>
        <taxon>Metazoa</taxon>
        <taxon>Spiralia</taxon>
        <taxon>Lophotrochozoa</taxon>
        <taxon>Mollusca</taxon>
        <taxon>Gastropoda</taxon>
        <taxon>Heterobranchia</taxon>
        <taxon>Euthyneura</taxon>
        <taxon>Tectipleura</taxon>
        <taxon>Aplysiida</taxon>
        <taxon>Aplysioidea</taxon>
        <taxon>Aplysiidae</taxon>
        <taxon>Aplysia</taxon>
    </lineage>
</organism>
<protein>
    <submittedName>
        <fullName evidence="3">Uncharacterized protein LOC106012228</fullName>
    </submittedName>
</protein>
<dbReference type="Proteomes" id="UP000694888">
    <property type="component" value="Unplaced"/>
</dbReference>
<keyword evidence="2" id="KW-1185">Reference proteome</keyword>
<dbReference type="RefSeq" id="XP_012939953.1">
    <property type="nucleotide sequence ID" value="XM_013084499.2"/>
</dbReference>
<sequence>MLSVSTPAVAQTPDVITCTGQSPRLCRPHIQSDRSENKGRSLSPSSRGIKQNDIITSPFTKADINKQDAFSGDILDCSDGINKLRKPAQNCASKAFTVPSIRVEALCDHNTTSYASPFSKQDIMPFSGNETLFSRLEMHDSDMPAKVMGGILDCSPPRATAECPRTADVPVSLPCRYRLDNTGQNGVPHETAAQTVNSDDLDTRERDLGEALKWIRQEILHMKEQDKSLLKQFIELRASILQLRCLYDMHGSCSDVSSLDGSTFSLNEQAKSPRLRRIVLESDMFLKPSISLPNSPRVARFKWKSDEFL</sequence>
<dbReference type="GeneID" id="106012228"/>
<feature type="region of interest" description="Disordered" evidence="1">
    <location>
        <begin position="26"/>
        <end position="53"/>
    </location>
</feature>
<name>A0ABM1A3A5_APLCA</name>
<accession>A0ABM1A3A5</accession>
<evidence type="ECO:0000256" key="1">
    <source>
        <dbReference type="SAM" id="MobiDB-lite"/>
    </source>
</evidence>
<proteinExistence type="predicted"/>
<reference evidence="3" key="1">
    <citation type="submission" date="2025-08" db="UniProtKB">
        <authorList>
            <consortium name="RefSeq"/>
        </authorList>
    </citation>
    <scope>IDENTIFICATION</scope>
</reference>
<feature type="compositionally biased region" description="Polar residues" evidence="1">
    <location>
        <begin position="40"/>
        <end position="53"/>
    </location>
</feature>
<dbReference type="Pfam" id="PF14854">
    <property type="entry name" value="LURAP"/>
    <property type="match status" value="1"/>
</dbReference>
<dbReference type="InterPro" id="IPR039499">
    <property type="entry name" value="LURA1/LRA25"/>
</dbReference>
<evidence type="ECO:0000313" key="3">
    <source>
        <dbReference type="RefSeq" id="XP_012939953.1"/>
    </source>
</evidence>
<gene>
    <name evidence="3" type="primary">LOC106012228</name>
</gene>